<feature type="compositionally biased region" description="Basic residues" evidence="1">
    <location>
        <begin position="312"/>
        <end position="321"/>
    </location>
</feature>
<proteinExistence type="predicted"/>
<feature type="compositionally biased region" description="Polar residues" evidence="1">
    <location>
        <begin position="302"/>
        <end position="311"/>
    </location>
</feature>
<sequence>MKELVAVADKCKRKIILNYFGYKLAKKIKPEHTCCDFHQQKCSCDDCVLSSAAEICKVFLRKTASVIRSEKVKVLLLLIILLLLRQFCSGVRKSKKKMKIKLPRSLFDMAKLAYKSETCESLISYLKDQKDLDVNERMAMEITDNQMTLFLCACFSGNERLLRFMLCYGGDIHTRTKWADSPLHLVTFALSSNKNKRFGAIDVLLEAGCDINCKNWIGNTPLCIAASHGNTRLIKYLLRKGADPSMGNSKGIYPIDFANNADNGDAADLLKFDVPNPYVWDVIEPHTPPRIKLGLQSPSKQHLADSTFTRRQSMRQKHVLN</sequence>
<dbReference type="Proteomes" id="UP001152795">
    <property type="component" value="Unassembled WGS sequence"/>
</dbReference>
<dbReference type="EMBL" id="CACRXK020001715">
    <property type="protein sequence ID" value="CAB3990728.1"/>
    <property type="molecule type" value="Genomic_DNA"/>
</dbReference>
<reference evidence="2" key="1">
    <citation type="submission" date="2020-04" db="EMBL/GenBank/DDBJ databases">
        <authorList>
            <person name="Alioto T."/>
            <person name="Alioto T."/>
            <person name="Gomez Garrido J."/>
        </authorList>
    </citation>
    <scope>NUCLEOTIDE SEQUENCE</scope>
    <source>
        <strain evidence="2">A484AB</strain>
    </source>
</reference>
<keyword evidence="2" id="KW-0647">Proteasome</keyword>
<gene>
    <name evidence="2" type="ORF">PACLA_8A024881</name>
</gene>
<accession>A0A6S7GFF9</accession>
<dbReference type="SUPFAM" id="SSF48403">
    <property type="entry name" value="Ankyrin repeat"/>
    <property type="match status" value="1"/>
</dbReference>
<dbReference type="InterPro" id="IPR036770">
    <property type="entry name" value="Ankyrin_rpt-contain_sf"/>
</dbReference>
<dbReference type="PANTHER" id="PTHR24118">
    <property type="entry name" value="POTE ANKYRIN DOMAIN"/>
    <property type="match status" value="1"/>
</dbReference>
<protein>
    <submittedName>
        <fullName evidence="2">26S proteasome non-ATPase regulatory subunit 10-like isoform X4</fullName>
    </submittedName>
</protein>
<dbReference type="SMART" id="SM00248">
    <property type="entry name" value="ANK"/>
    <property type="match status" value="3"/>
</dbReference>
<dbReference type="OrthoDB" id="194358at2759"/>
<comment type="caution">
    <text evidence="2">The sequence shown here is derived from an EMBL/GenBank/DDBJ whole genome shotgun (WGS) entry which is preliminary data.</text>
</comment>
<feature type="region of interest" description="Disordered" evidence="1">
    <location>
        <begin position="302"/>
        <end position="321"/>
    </location>
</feature>
<dbReference type="PANTHER" id="PTHR24118:SF99">
    <property type="entry name" value="POTE ANKYRIN DOMAIN FAMILY MEMBER 3C-RELATED"/>
    <property type="match status" value="1"/>
</dbReference>
<evidence type="ECO:0000313" key="2">
    <source>
        <dbReference type="EMBL" id="CAB3990728.1"/>
    </source>
</evidence>
<dbReference type="PROSITE" id="PS50297">
    <property type="entry name" value="ANK_REP_REGION"/>
    <property type="match status" value="1"/>
</dbReference>
<dbReference type="Gene3D" id="1.25.40.20">
    <property type="entry name" value="Ankyrin repeat-containing domain"/>
    <property type="match status" value="1"/>
</dbReference>
<evidence type="ECO:0000313" key="3">
    <source>
        <dbReference type="Proteomes" id="UP001152795"/>
    </source>
</evidence>
<dbReference type="InterPro" id="IPR002110">
    <property type="entry name" value="Ankyrin_rpt"/>
</dbReference>
<dbReference type="Pfam" id="PF12796">
    <property type="entry name" value="Ank_2"/>
    <property type="match status" value="1"/>
</dbReference>
<name>A0A6S7GFF9_PARCT</name>
<dbReference type="GO" id="GO:0000502">
    <property type="term" value="C:proteasome complex"/>
    <property type="evidence" value="ECO:0007669"/>
    <property type="project" value="UniProtKB-KW"/>
</dbReference>
<keyword evidence="3" id="KW-1185">Reference proteome</keyword>
<evidence type="ECO:0000256" key="1">
    <source>
        <dbReference type="SAM" id="MobiDB-lite"/>
    </source>
</evidence>
<dbReference type="AlphaFoldDB" id="A0A6S7GFF9"/>
<organism evidence="2 3">
    <name type="scientific">Paramuricea clavata</name>
    <name type="common">Red gorgonian</name>
    <name type="synonym">Violescent sea-whip</name>
    <dbReference type="NCBI Taxonomy" id="317549"/>
    <lineage>
        <taxon>Eukaryota</taxon>
        <taxon>Metazoa</taxon>
        <taxon>Cnidaria</taxon>
        <taxon>Anthozoa</taxon>
        <taxon>Octocorallia</taxon>
        <taxon>Malacalcyonacea</taxon>
        <taxon>Plexauridae</taxon>
        <taxon>Paramuricea</taxon>
    </lineage>
</organism>
<dbReference type="PROSITE" id="PS50088">
    <property type="entry name" value="ANK_REPEAT"/>
    <property type="match status" value="1"/>
</dbReference>